<dbReference type="OrthoDB" id="6020239at2759"/>
<evidence type="ECO:0000256" key="3">
    <source>
        <dbReference type="ARBA" id="ARBA00022679"/>
    </source>
</evidence>
<dbReference type="AlphaFoldDB" id="A0A7D9E2D5"/>
<comment type="function">
    <text evidence="5">Catalyzes the O-sulfation of tyrosine residues within acidic motifs of polypeptides, using 3'-phosphoadenylyl sulfate (PAPS) as cosubstrate.</text>
</comment>
<keyword evidence="3 5" id="KW-0808">Transferase</keyword>
<dbReference type="PANTHER" id="PTHR12788:SF8">
    <property type="entry name" value="PROTEIN-TYROSINE SULFOTRANSFERASE"/>
    <property type="match status" value="1"/>
</dbReference>
<reference evidence="6" key="1">
    <citation type="submission" date="2020-04" db="EMBL/GenBank/DDBJ databases">
        <authorList>
            <person name="Alioto T."/>
            <person name="Alioto T."/>
            <person name="Gomez Garrido J."/>
        </authorList>
    </citation>
    <scope>NUCLEOTIDE SEQUENCE</scope>
    <source>
        <strain evidence="6">A484AB</strain>
    </source>
</reference>
<name>A0A7D9E2D5_PARCT</name>
<comment type="caution">
    <text evidence="6">The sequence shown here is derived from an EMBL/GenBank/DDBJ whole genome shotgun (WGS) entry which is preliminary data.</text>
</comment>
<dbReference type="EMBL" id="CACRXK020003719">
    <property type="protein sequence ID" value="CAB3999972.1"/>
    <property type="molecule type" value="Genomic_DNA"/>
</dbReference>
<evidence type="ECO:0000256" key="1">
    <source>
        <dbReference type="ARBA" id="ARBA00009988"/>
    </source>
</evidence>
<evidence type="ECO:0000256" key="4">
    <source>
        <dbReference type="ARBA" id="ARBA00048460"/>
    </source>
</evidence>
<dbReference type="InterPro" id="IPR026634">
    <property type="entry name" value="TPST-like"/>
</dbReference>
<evidence type="ECO:0000313" key="6">
    <source>
        <dbReference type="EMBL" id="CAB3999972.1"/>
    </source>
</evidence>
<keyword evidence="7" id="KW-1185">Reference proteome</keyword>
<dbReference type="Gene3D" id="3.40.50.300">
    <property type="entry name" value="P-loop containing nucleotide triphosphate hydrolases"/>
    <property type="match status" value="1"/>
</dbReference>
<evidence type="ECO:0000313" key="7">
    <source>
        <dbReference type="Proteomes" id="UP001152795"/>
    </source>
</evidence>
<protein>
    <recommendedName>
        <fullName evidence="2 5">Protein-tyrosine sulfotransferase</fullName>
        <ecNumber evidence="2 5">2.8.2.20</ecNumber>
    </recommendedName>
</protein>
<dbReference type="Pfam" id="PF13469">
    <property type="entry name" value="Sulfotransfer_3"/>
    <property type="match status" value="1"/>
</dbReference>
<sequence length="337" mass="39040">MKLPRGLNSLNKYLITTVSVCVIITTFLVTRNKQLSLPGHPSSQQNIEPQGQENISVKLSPEIQSRIEKLALFIGYSRSGHTLIGALLDAHPHIVISNELDIFERWREWTDEERTRENLMNKIYENSYIQTQDVGYRSATKRNGRTYAVPNQWQGKYKDYIKVIGDKKGGKATKFFSRMEEVANETLDEINLPVKLIHMVRNPYDNIATMILRSLKIPTQDAIVSKKQINNAKAMEYNLRTYLWGVKENYNLIQRFGSSVLTLHSEDVIANPKEPLKKLCKFLEVTCTEDYLNDCASIIYKSTSKSRRTIVWSYLYKQKVEEAINDIPFLRRYTFES</sequence>
<dbReference type="PANTHER" id="PTHR12788">
    <property type="entry name" value="PROTEIN-TYROSINE SULFOTRANSFERASE 2"/>
    <property type="match status" value="1"/>
</dbReference>
<dbReference type="Proteomes" id="UP001152795">
    <property type="component" value="Unassembled WGS sequence"/>
</dbReference>
<accession>A0A7D9E2D5</accession>
<dbReference type="GO" id="GO:0005794">
    <property type="term" value="C:Golgi apparatus"/>
    <property type="evidence" value="ECO:0007669"/>
    <property type="project" value="UniProtKB-ARBA"/>
</dbReference>
<proteinExistence type="inferred from homology"/>
<dbReference type="EC" id="2.8.2.20" evidence="2 5"/>
<dbReference type="InterPro" id="IPR027417">
    <property type="entry name" value="P-loop_NTPase"/>
</dbReference>
<gene>
    <name evidence="6" type="ORF">PACLA_8A020333</name>
</gene>
<comment type="similarity">
    <text evidence="1 5">Belongs to the protein sulfotransferase family.</text>
</comment>
<evidence type="ECO:0000256" key="5">
    <source>
        <dbReference type="RuleBase" id="RU365018"/>
    </source>
</evidence>
<comment type="catalytic activity">
    <reaction evidence="4 5">
        <text>L-tyrosyl-[protein] + 3'-phosphoadenylyl sulfate = O-sulfo-L-tyrosine-[protein] + adenosine 3',5'-bisphosphate + H(+)</text>
        <dbReference type="Rhea" id="RHEA:16801"/>
        <dbReference type="Rhea" id="RHEA-COMP:10136"/>
        <dbReference type="Rhea" id="RHEA-COMP:11688"/>
        <dbReference type="ChEBI" id="CHEBI:15378"/>
        <dbReference type="ChEBI" id="CHEBI:46858"/>
        <dbReference type="ChEBI" id="CHEBI:58339"/>
        <dbReference type="ChEBI" id="CHEBI:58343"/>
        <dbReference type="ChEBI" id="CHEBI:65286"/>
        <dbReference type="EC" id="2.8.2.20"/>
    </reaction>
</comment>
<organism evidence="6 7">
    <name type="scientific">Paramuricea clavata</name>
    <name type="common">Red gorgonian</name>
    <name type="synonym">Violescent sea-whip</name>
    <dbReference type="NCBI Taxonomy" id="317549"/>
    <lineage>
        <taxon>Eukaryota</taxon>
        <taxon>Metazoa</taxon>
        <taxon>Cnidaria</taxon>
        <taxon>Anthozoa</taxon>
        <taxon>Octocorallia</taxon>
        <taxon>Malacalcyonacea</taxon>
        <taxon>Plexauridae</taxon>
        <taxon>Paramuricea</taxon>
    </lineage>
</organism>
<dbReference type="SUPFAM" id="SSF52540">
    <property type="entry name" value="P-loop containing nucleoside triphosphate hydrolases"/>
    <property type="match status" value="1"/>
</dbReference>
<evidence type="ECO:0000256" key="2">
    <source>
        <dbReference type="ARBA" id="ARBA00013262"/>
    </source>
</evidence>
<dbReference type="GO" id="GO:0008476">
    <property type="term" value="F:protein-tyrosine sulfotransferase activity"/>
    <property type="evidence" value="ECO:0007669"/>
    <property type="project" value="UniProtKB-EC"/>
</dbReference>